<dbReference type="FunFam" id="3.30.565.10:FF:000013">
    <property type="entry name" value="Two-component sensor histidine kinase"/>
    <property type="match status" value="1"/>
</dbReference>
<dbReference type="CDD" id="cd17574">
    <property type="entry name" value="REC_OmpR"/>
    <property type="match status" value="1"/>
</dbReference>
<keyword evidence="11" id="KW-0418">Kinase</keyword>
<evidence type="ECO:0000259" key="23">
    <source>
        <dbReference type="PROSITE" id="PS50110"/>
    </source>
</evidence>
<dbReference type="SMART" id="SM00862">
    <property type="entry name" value="Trans_reg_C"/>
    <property type="match status" value="1"/>
</dbReference>
<dbReference type="Gene3D" id="3.30.565.10">
    <property type="entry name" value="Histidine kinase-like ATPase, C-terminal domain"/>
    <property type="match status" value="1"/>
</dbReference>
<evidence type="ECO:0000256" key="9">
    <source>
        <dbReference type="ARBA" id="ARBA00022692"/>
    </source>
</evidence>
<keyword evidence="16 21" id="KW-0238">DNA-binding</keyword>
<evidence type="ECO:0000256" key="3">
    <source>
        <dbReference type="ARBA" id="ARBA00004236"/>
    </source>
</evidence>
<dbReference type="PROSITE" id="PS51755">
    <property type="entry name" value="OMPR_PHOB"/>
    <property type="match status" value="1"/>
</dbReference>
<feature type="domain" description="Histidine kinase" evidence="22">
    <location>
        <begin position="303"/>
        <end position="520"/>
    </location>
</feature>
<dbReference type="PRINTS" id="PR00344">
    <property type="entry name" value="BCTRLSENSOR"/>
</dbReference>
<evidence type="ECO:0000259" key="25">
    <source>
        <dbReference type="PROSITE" id="PS51755"/>
    </source>
</evidence>
<dbReference type="FunFam" id="1.10.287.130:FF:000008">
    <property type="entry name" value="Two-component sensor histidine kinase"/>
    <property type="match status" value="1"/>
</dbReference>
<dbReference type="SMART" id="SM00388">
    <property type="entry name" value="HisKA"/>
    <property type="match status" value="1"/>
</dbReference>
<dbReference type="PROSITE" id="PS50110">
    <property type="entry name" value="RESPONSE_REGULATORY"/>
    <property type="match status" value="1"/>
</dbReference>
<dbReference type="GO" id="GO:0006355">
    <property type="term" value="P:regulation of DNA-templated transcription"/>
    <property type="evidence" value="ECO:0007669"/>
    <property type="project" value="InterPro"/>
</dbReference>
<evidence type="ECO:0000256" key="14">
    <source>
        <dbReference type="ARBA" id="ARBA00023012"/>
    </source>
</evidence>
<feature type="domain" description="OmpR/PhoB-type" evidence="25">
    <location>
        <begin position="143"/>
        <end position="242"/>
    </location>
</feature>
<dbReference type="Gene3D" id="1.10.287.130">
    <property type="match status" value="1"/>
</dbReference>
<feature type="modified residue" description="4-aspartylphosphate" evidence="20">
    <location>
        <position position="65"/>
    </location>
</feature>
<organism evidence="26 27">
    <name type="scientific">Phytophthora kernoviae 00238/432</name>
    <dbReference type="NCBI Taxonomy" id="1284355"/>
    <lineage>
        <taxon>Eukaryota</taxon>
        <taxon>Sar</taxon>
        <taxon>Stramenopiles</taxon>
        <taxon>Oomycota</taxon>
        <taxon>Peronosporomycetes</taxon>
        <taxon>Peronosporales</taxon>
        <taxon>Peronosporaceae</taxon>
        <taxon>Phytophthora</taxon>
    </lineage>
</organism>
<dbReference type="Pfam" id="PF00512">
    <property type="entry name" value="HisKA"/>
    <property type="match status" value="1"/>
</dbReference>
<evidence type="ECO:0000256" key="4">
    <source>
        <dbReference type="ARBA" id="ARBA00012438"/>
    </source>
</evidence>
<dbReference type="SUPFAM" id="SSF47384">
    <property type="entry name" value="Homodimeric domain of signal transducing histidine kinase"/>
    <property type="match status" value="1"/>
</dbReference>
<keyword evidence="6" id="KW-1003">Cell membrane</keyword>
<dbReference type="InterPro" id="IPR001789">
    <property type="entry name" value="Sig_transdc_resp-reg_receiver"/>
</dbReference>
<evidence type="ECO:0000256" key="18">
    <source>
        <dbReference type="ARBA" id="ARBA00023163"/>
    </source>
</evidence>
<dbReference type="GO" id="GO:0005886">
    <property type="term" value="C:plasma membrane"/>
    <property type="evidence" value="ECO:0007669"/>
    <property type="project" value="UniProtKB-SubCell"/>
</dbReference>
<keyword evidence="15" id="KW-0805">Transcription regulation</keyword>
<evidence type="ECO:0000256" key="10">
    <source>
        <dbReference type="ARBA" id="ARBA00022741"/>
    </source>
</evidence>
<dbReference type="Gene3D" id="3.40.50.2300">
    <property type="match status" value="1"/>
</dbReference>
<evidence type="ECO:0000256" key="11">
    <source>
        <dbReference type="ARBA" id="ARBA00022777"/>
    </source>
</evidence>
<dbReference type="InterPro" id="IPR003660">
    <property type="entry name" value="HAMP_dom"/>
</dbReference>
<evidence type="ECO:0000256" key="20">
    <source>
        <dbReference type="PROSITE-ProRule" id="PRU00169"/>
    </source>
</evidence>
<dbReference type="PROSITE" id="PS50109">
    <property type="entry name" value="HIS_KIN"/>
    <property type="match status" value="1"/>
</dbReference>
<dbReference type="FunFam" id="3.40.50.2300:FF:000001">
    <property type="entry name" value="DNA-binding response regulator PhoB"/>
    <property type="match status" value="1"/>
</dbReference>
<keyword evidence="17" id="KW-0472">Membrane</keyword>
<proteinExistence type="predicted"/>
<dbReference type="Pfam" id="PF00672">
    <property type="entry name" value="HAMP"/>
    <property type="match status" value="1"/>
</dbReference>
<keyword evidence="9" id="KW-0812">Transmembrane</keyword>
<evidence type="ECO:0000256" key="17">
    <source>
        <dbReference type="ARBA" id="ARBA00023136"/>
    </source>
</evidence>
<dbReference type="FunFam" id="1.10.10.10:FF:000018">
    <property type="entry name" value="DNA-binding response regulator ResD"/>
    <property type="match status" value="1"/>
</dbReference>
<gene>
    <name evidence="26" type="ORF">G195_001094</name>
</gene>
<evidence type="ECO:0000256" key="12">
    <source>
        <dbReference type="ARBA" id="ARBA00022840"/>
    </source>
</evidence>
<dbReference type="InterPro" id="IPR003661">
    <property type="entry name" value="HisK_dim/P_dom"/>
</dbReference>
<evidence type="ECO:0000256" key="15">
    <source>
        <dbReference type="ARBA" id="ARBA00023015"/>
    </source>
</evidence>
<dbReference type="AlphaFoldDB" id="A0A8J4WB08"/>
<dbReference type="SUPFAM" id="SSF55874">
    <property type="entry name" value="ATPase domain of HSP90 chaperone/DNA topoisomerase II/histidine kinase"/>
    <property type="match status" value="1"/>
</dbReference>
<dbReference type="EMBL" id="AOFI03000013">
    <property type="protein sequence ID" value="KAF4324785.1"/>
    <property type="molecule type" value="Genomic_DNA"/>
</dbReference>
<dbReference type="InterPro" id="IPR004358">
    <property type="entry name" value="Sig_transdc_His_kin-like_C"/>
</dbReference>
<evidence type="ECO:0000256" key="7">
    <source>
        <dbReference type="ARBA" id="ARBA00022553"/>
    </source>
</evidence>
<dbReference type="Pfam" id="PF00072">
    <property type="entry name" value="Response_reg"/>
    <property type="match status" value="1"/>
</dbReference>
<comment type="subcellular location">
    <subcellularLocation>
        <location evidence="3">Cell membrane</location>
    </subcellularLocation>
</comment>
<dbReference type="SMART" id="SM00387">
    <property type="entry name" value="HATPase_c"/>
    <property type="match status" value="1"/>
</dbReference>
<evidence type="ECO:0000256" key="16">
    <source>
        <dbReference type="ARBA" id="ARBA00023125"/>
    </source>
</evidence>
<dbReference type="InterPro" id="IPR036097">
    <property type="entry name" value="HisK_dim/P_sf"/>
</dbReference>
<feature type="domain" description="HAMP" evidence="24">
    <location>
        <begin position="242"/>
        <end position="288"/>
    </location>
</feature>
<evidence type="ECO:0000256" key="19">
    <source>
        <dbReference type="ARBA" id="ARBA00032623"/>
    </source>
</evidence>
<evidence type="ECO:0000313" key="26">
    <source>
        <dbReference type="EMBL" id="KAF4324785.1"/>
    </source>
</evidence>
<dbReference type="GO" id="GO:0000155">
    <property type="term" value="F:phosphorelay sensor kinase activity"/>
    <property type="evidence" value="ECO:0007669"/>
    <property type="project" value="InterPro"/>
</dbReference>
<keyword evidence="8" id="KW-0808">Transferase</keyword>
<dbReference type="Gene3D" id="1.10.10.10">
    <property type="entry name" value="Winged helix-like DNA-binding domain superfamily/Winged helix DNA-binding domain"/>
    <property type="match status" value="1"/>
</dbReference>
<dbReference type="PANTHER" id="PTHR43547">
    <property type="entry name" value="TWO-COMPONENT HISTIDINE KINASE"/>
    <property type="match status" value="1"/>
</dbReference>
<dbReference type="InterPro" id="IPR036890">
    <property type="entry name" value="HATPase_C_sf"/>
</dbReference>
<evidence type="ECO:0000256" key="1">
    <source>
        <dbReference type="ARBA" id="ARBA00000085"/>
    </source>
</evidence>
<reference evidence="26" key="1">
    <citation type="journal article" date="2015" name="Genom Data">
        <title>Draft genome sequences of Phytophthora kernoviae and Phytophthora ramorum lineage EU2 from Scotland.</title>
        <authorList>
            <person name="Sambles C."/>
            <person name="Schlenzig A."/>
            <person name="O'Neill P."/>
            <person name="Grant M."/>
            <person name="Studholme D.J."/>
        </authorList>
    </citation>
    <scope>NUCLEOTIDE SEQUENCE</scope>
    <source>
        <strain evidence="26">00238/432</strain>
    </source>
</reference>
<keyword evidence="14" id="KW-0902">Two-component regulatory system</keyword>
<dbReference type="InterPro" id="IPR003594">
    <property type="entry name" value="HATPase_dom"/>
</dbReference>
<accession>A0A8J4WB08</accession>
<dbReference type="SMART" id="SM00304">
    <property type="entry name" value="HAMP"/>
    <property type="match status" value="1"/>
</dbReference>
<dbReference type="Gene3D" id="6.10.250.690">
    <property type="match status" value="1"/>
</dbReference>
<evidence type="ECO:0000256" key="21">
    <source>
        <dbReference type="PROSITE-ProRule" id="PRU01091"/>
    </source>
</evidence>
<dbReference type="Pfam" id="PF00486">
    <property type="entry name" value="Trans_reg_C"/>
    <property type="match status" value="1"/>
</dbReference>
<evidence type="ECO:0000259" key="24">
    <source>
        <dbReference type="PROSITE" id="PS50885"/>
    </source>
</evidence>
<dbReference type="InterPro" id="IPR036388">
    <property type="entry name" value="WH-like_DNA-bd_sf"/>
</dbReference>
<evidence type="ECO:0000313" key="27">
    <source>
        <dbReference type="Proteomes" id="UP000702964"/>
    </source>
</evidence>
<dbReference type="InterPro" id="IPR005467">
    <property type="entry name" value="His_kinase_dom"/>
</dbReference>
<evidence type="ECO:0000256" key="5">
    <source>
        <dbReference type="ARBA" id="ARBA00015955"/>
    </source>
</evidence>
<dbReference type="PANTHER" id="PTHR43547:SF2">
    <property type="entry name" value="HYBRID SIGNAL TRANSDUCTION HISTIDINE KINASE C"/>
    <property type="match status" value="1"/>
</dbReference>
<evidence type="ECO:0000256" key="8">
    <source>
        <dbReference type="ARBA" id="ARBA00022679"/>
    </source>
</evidence>
<dbReference type="Proteomes" id="UP000702964">
    <property type="component" value="Unassembled WGS sequence"/>
</dbReference>
<feature type="domain" description="Response regulatory" evidence="23">
    <location>
        <begin position="16"/>
        <end position="129"/>
    </location>
</feature>
<evidence type="ECO:0000256" key="13">
    <source>
        <dbReference type="ARBA" id="ARBA00022989"/>
    </source>
</evidence>
<keyword evidence="12" id="KW-0067">ATP-binding</keyword>
<protein>
    <recommendedName>
        <fullName evidence="5">Probable transcriptional regulator ycf27</fullName>
        <ecNumber evidence="4">2.7.13.3</ecNumber>
    </recommendedName>
    <alternativeName>
        <fullName evidence="19">OmpR-like protein</fullName>
    </alternativeName>
</protein>
<dbReference type="InterPro" id="IPR011006">
    <property type="entry name" value="CheY-like_superfamily"/>
</dbReference>
<dbReference type="CDD" id="cd06225">
    <property type="entry name" value="HAMP"/>
    <property type="match status" value="1"/>
</dbReference>
<keyword evidence="13" id="KW-1133">Transmembrane helix</keyword>
<dbReference type="SMART" id="SM00448">
    <property type="entry name" value="REC"/>
    <property type="match status" value="1"/>
</dbReference>
<dbReference type="Gene3D" id="6.10.340.10">
    <property type="match status" value="1"/>
</dbReference>
<comment type="function">
    <text evidence="2">Probable promoter-specific protein mediating the interaction between DNA and RNA polymerase.</text>
</comment>
<dbReference type="InterPro" id="IPR001867">
    <property type="entry name" value="OmpR/PhoB-type_DNA-bd"/>
</dbReference>
<dbReference type="EC" id="2.7.13.3" evidence="4"/>
<dbReference type="SUPFAM" id="SSF52172">
    <property type="entry name" value="CheY-like"/>
    <property type="match status" value="1"/>
</dbReference>
<dbReference type="Pfam" id="PF02518">
    <property type="entry name" value="HATPase_c"/>
    <property type="match status" value="1"/>
</dbReference>
<dbReference type="CDD" id="cd00082">
    <property type="entry name" value="HisKA"/>
    <property type="match status" value="1"/>
</dbReference>
<dbReference type="GO" id="GO:0003677">
    <property type="term" value="F:DNA binding"/>
    <property type="evidence" value="ECO:0007669"/>
    <property type="project" value="UniProtKB-UniRule"/>
</dbReference>
<name>A0A8J4WB08_9STRA</name>
<evidence type="ECO:0000259" key="22">
    <source>
        <dbReference type="PROSITE" id="PS50109"/>
    </source>
</evidence>
<sequence>MIHGMERNNAVAQPATILLVDDEQDIIKLMEIYFGNEGYRVLTASDGIEALEQLKKEPIDLIILDVMMPNMDGIEACMKIREEQKMPIIMLSAKSMDMDKITGLSIGADDYVTKPFNPLELVARAKSQLRRYHTFNEGRENKEHEWVIDDLVINTDTHEIWVDEQPVRLTPREFAVLELLARHQGSVLSMEQIYRQVWKEEFMESNNTVMVHIRKIREKIELDSKHPKFIQTVWGVGLMLVLDEITAGIQEVAKGELSHRIEVKTSDEFGVVAASINQMAEQLQLSLQEERSAVAAKNDLITGISHDLRTPLTSILGFLEYIEKDRYQDEIEMRYYVSIAYEKSLTLRKLIDDLFEYTRVSGGSLPLSLTSLNLNPFLMQLAEEFAPMLEEAGMTYKIIGGQEPLWIQAAPGELVRAYENLFSNAIRYGAQGKVMEIALSLEGEEAVVRISNYGEPIPIQDLPHLFDRFYRVDKSRSRDTGGTGLGLAIAKSMIELHQGSIAAYSEQGRTDFVTRFPVTAAPMNRDQAEQ</sequence>
<dbReference type="PROSITE" id="PS50885">
    <property type="entry name" value="HAMP"/>
    <property type="match status" value="1"/>
</dbReference>
<keyword evidence="10" id="KW-0547">Nucleotide-binding</keyword>
<dbReference type="GO" id="GO:0005524">
    <property type="term" value="F:ATP binding"/>
    <property type="evidence" value="ECO:0007669"/>
    <property type="project" value="UniProtKB-KW"/>
</dbReference>
<evidence type="ECO:0000256" key="6">
    <source>
        <dbReference type="ARBA" id="ARBA00022475"/>
    </source>
</evidence>
<evidence type="ECO:0000256" key="2">
    <source>
        <dbReference type="ARBA" id="ARBA00003612"/>
    </source>
</evidence>
<keyword evidence="18" id="KW-0804">Transcription</keyword>
<comment type="catalytic activity">
    <reaction evidence="1">
        <text>ATP + protein L-histidine = ADP + protein N-phospho-L-histidine.</text>
        <dbReference type="EC" id="2.7.13.3"/>
    </reaction>
</comment>
<dbReference type="SUPFAM" id="SSF158472">
    <property type="entry name" value="HAMP domain-like"/>
    <property type="match status" value="1"/>
</dbReference>
<feature type="DNA-binding region" description="OmpR/PhoB-type" evidence="21">
    <location>
        <begin position="143"/>
        <end position="242"/>
    </location>
</feature>
<keyword evidence="7 20" id="KW-0597">Phosphoprotein</keyword>
<reference evidence="26" key="2">
    <citation type="submission" date="2020-02" db="EMBL/GenBank/DDBJ databases">
        <authorList>
            <person name="Studholme D.J."/>
        </authorList>
    </citation>
    <scope>NUCLEOTIDE SEQUENCE</scope>
    <source>
        <strain evidence="26">00238/432</strain>
    </source>
</reference>
<comment type="caution">
    <text evidence="26">The sequence shown here is derived from an EMBL/GenBank/DDBJ whole genome shotgun (WGS) entry which is preliminary data.</text>
</comment>
<dbReference type="CDD" id="cd00383">
    <property type="entry name" value="trans_reg_C"/>
    <property type="match status" value="1"/>
</dbReference>